<gene>
    <name evidence="2" type="ORF">SDC9_171039</name>
</gene>
<protein>
    <submittedName>
        <fullName evidence="2">Uncharacterized protein</fullName>
    </submittedName>
</protein>
<dbReference type="EMBL" id="VSSQ01072215">
    <property type="protein sequence ID" value="MPN23646.1"/>
    <property type="molecule type" value="Genomic_DNA"/>
</dbReference>
<proteinExistence type="predicted"/>
<accession>A0A645GBZ6</accession>
<sequence>MYLNRKAGAFRERFNIDAAQRDAADFTVGNKPFQIGALFVVGDAQLGYASFLNAKVFVYRFPLTFRQIGAHGNALFAFVNGQRGRKRKRKANRKCQRSRNDFLHGYPSL</sequence>
<evidence type="ECO:0000313" key="2">
    <source>
        <dbReference type="EMBL" id="MPN23646.1"/>
    </source>
</evidence>
<organism evidence="2">
    <name type="scientific">bioreactor metagenome</name>
    <dbReference type="NCBI Taxonomy" id="1076179"/>
    <lineage>
        <taxon>unclassified sequences</taxon>
        <taxon>metagenomes</taxon>
        <taxon>ecological metagenomes</taxon>
    </lineage>
</organism>
<feature type="compositionally biased region" description="Basic residues" evidence="1">
    <location>
        <begin position="87"/>
        <end position="97"/>
    </location>
</feature>
<comment type="caution">
    <text evidence="2">The sequence shown here is derived from an EMBL/GenBank/DDBJ whole genome shotgun (WGS) entry which is preliminary data.</text>
</comment>
<dbReference type="AlphaFoldDB" id="A0A645GBZ6"/>
<feature type="region of interest" description="Disordered" evidence="1">
    <location>
        <begin position="87"/>
        <end position="109"/>
    </location>
</feature>
<evidence type="ECO:0000256" key="1">
    <source>
        <dbReference type="SAM" id="MobiDB-lite"/>
    </source>
</evidence>
<name>A0A645GBZ6_9ZZZZ</name>
<reference evidence="2" key="1">
    <citation type="submission" date="2019-08" db="EMBL/GenBank/DDBJ databases">
        <authorList>
            <person name="Kucharzyk K."/>
            <person name="Murdoch R.W."/>
            <person name="Higgins S."/>
            <person name="Loffler F."/>
        </authorList>
    </citation>
    <scope>NUCLEOTIDE SEQUENCE</scope>
</reference>